<dbReference type="SUPFAM" id="SSF51735">
    <property type="entry name" value="NAD(P)-binding Rossmann-fold domains"/>
    <property type="match status" value="1"/>
</dbReference>
<dbReference type="CDD" id="cd18126">
    <property type="entry name" value="GAPDH_I_C"/>
    <property type="match status" value="1"/>
</dbReference>
<evidence type="ECO:0000256" key="3">
    <source>
        <dbReference type="RuleBase" id="RU000397"/>
    </source>
</evidence>
<keyword evidence="2" id="KW-0560">Oxidoreductase</keyword>
<dbReference type="SUPFAM" id="SSF55347">
    <property type="entry name" value="Glyceraldehyde-3-phosphate dehydrogenase-like, C-terminal domain"/>
    <property type="match status" value="1"/>
</dbReference>
<dbReference type="InterPro" id="IPR020831">
    <property type="entry name" value="GlycerAld/Erythrose_P_DH"/>
</dbReference>
<dbReference type="PANTHER" id="PTHR43148">
    <property type="entry name" value="GLYCERALDEHYDE-3-PHOSPHATE DEHYDROGENASE 2"/>
    <property type="match status" value="1"/>
</dbReference>
<dbReference type="CDD" id="cd05214">
    <property type="entry name" value="GAPDH_I_N"/>
    <property type="match status" value="1"/>
</dbReference>
<feature type="non-terminal residue" evidence="5">
    <location>
        <position position="264"/>
    </location>
</feature>
<accession>A0A855WZI2</accession>
<feature type="domain" description="Glyceraldehyde 3-phosphate dehydrogenase NAD(P) binding" evidence="4">
    <location>
        <begin position="1"/>
        <end position="149"/>
    </location>
</feature>
<dbReference type="EMBL" id="PQAP01000177">
    <property type="protein sequence ID" value="PWB69115.1"/>
    <property type="molecule type" value="Genomic_DNA"/>
</dbReference>
<protein>
    <submittedName>
        <fullName evidence="5">Type I glyceraldehyde-3-phosphate dehydrogenase</fullName>
    </submittedName>
</protein>
<dbReference type="GO" id="GO:0016620">
    <property type="term" value="F:oxidoreductase activity, acting on the aldehyde or oxo group of donors, NAD or NADP as acceptor"/>
    <property type="evidence" value="ECO:0007669"/>
    <property type="project" value="InterPro"/>
</dbReference>
<organism evidence="5 6">
    <name type="scientific">candidate division GN15 bacterium</name>
    <dbReference type="NCBI Taxonomy" id="2072418"/>
    <lineage>
        <taxon>Bacteria</taxon>
        <taxon>candidate division GN15</taxon>
    </lineage>
</organism>
<dbReference type="InterPro" id="IPR036291">
    <property type="entry name" value="NAD(P)-bd_dom_sf"/>
</dbReference>
<proteinExistence type="inferred from homology"/>
<dbReference type="FunFam" id="3.30.360.10:FF:000002">
    <property type="entry name" value="Glyceraldehyde-3-phosphate dehydrogenase"/>
    <property type="match status" value="1"/>
</dbReference>
<dbReference type="GO" id="GO:0051287">
    <property type="term" value="F:NAD binding"/>
    <property type="evidence" value="ECO:0007669"/>
    <property type="project" value="InterPro"/>
</dbReference>
<sequence length="264" mass="28274">MKVGINGFGRIGRLVQRAARGTDLEIIGINDITDAKTLAHLLKYDSIHRQYPGEVAVDGDKIVIDGRKVPVFAEKDPEKLPWKQLGVEVVLECTGKFTNKEDASKHITAGAKKVLISAPAKGHDGTFILGVNSQSYDKSRHHVISIGSCTTNCLAPMAKVLVDNFGIVKGYMTTIHSYTADQRLMDAPHKDLRRARSAAMSMVPTTTGAAKAISEVIPDLKGKLDGIAIRVPTPDASLVDLAVILGKEVTAEEINAAVKKAAAT</sequence>
<reference evidence="5 6" key="1">
    <citation type="journal article" date="2018" name="ISME J.">
        <title>A methanotrophic archaeon couples anaerobic oxidation of methane to Fe(III) reduction.</title>
        <authorList>
            <person name="Cai C."/>
            <person name="Leu A.O."/>
            <person name="Xie G.J."/>
            <person name="Guo J."/>
            <person name="Feng Y."/>
            <person name="Zhao J.X."/>
            <person name="Tyson G.W."/>
            <person name="Yuan Z."/>
            <person name="Hu S."/>
        </authorList>
    </citation>
    <scope>NUCLEOTIDE SEQUENCE [LARGE SCALE GENOMIC DNA]</scope>
    <source>
        <strain evidence="5">FeB_12</strain>
    </source>
</reference>
<dbReference type="Proteomes" id="UP000250918">
    <property type="component" value="Unassembled WGS sequence"/>
</dbReference>
<dbReference type="SMART" id="SM00846">
    <property type="entry name" value="Gp_dh_N"/>
    <property type="match status" value="1"/>
</dbReference>
<dbReference type="InterPro" id="IPR020829">
    <property type="entry name" value="GlycerAld_3-P_DH_cat"/>
</dbReference>
<evidence type="ECO:0000256" key="2">
    <source>
        <dbReference type="ARBA" id="ARBA00023002"/>
    </source>
</evidence>
<name>A0A855WZI2_9BACT</name>
<dbReference type="InterPro" id="IPR020828">
    <property type="entry name" value="GlycerAld_3-P_DH_NAD(P)-bd"/>
</dbReference>
<dbReference type="Pfam" id="PF02800">
    <property type="entry name" value="Gp_dh_C"/>
    <property type="match status" value="1"/>
</dbReference>
<gene>
    <name evidence="5" type="ORF">C3F09_10535</name>
</gene>
<dbReference type="PRINTS" id="PR00078">
    <property type="entry name" value="G3PDHDRGNASE"/>
</dbReference>
<dbReference type="Pfam" id="PF00044">
    <property type="entry name" value="Gp_dh_N"/>
    <property type="match status" value="1"/>
</dbReference>
<evidence type="ECO:0000259" key="4">
    <source>
        <dbReference type="SMART" id="SM00846"/>
    </source>
</evidence>
<evidence type="ECO:0000313" key="6">
    <source>
        <dbReference type="Proteomes" id="UP000250918"/>
    </source>
</evidence>
<evidence type="ECO:0000256" key="1">
    <source>
        <dbReference type="ARBA" id="ARBA00007406"/>
    </source>
</evidence>
<dbReference type="FunFam" id="3.40.50.720:FF:000001">
    <property type="entry name" value="Glyceraldehyde-3-phosphate dehydrogenase"/>
    <property type="match status" value="1"/>
</dbReference>
<evidence type="ECO:0000313" key="5">
    <source>
        <dbReference type="EMBL" id="PWB69115.1"/>
    </source>
</evidence>
<dbReference type="AlphaFoldDB" id="A0A855WZI2"/>
<comment type="caution">
    <text evidence="5">The sequence shown here is derived from an EMBL/GenBank/DDBJ whole genome shotgun (WGS) entry which is preliminary data.</text>
</comment>
<dbReference type="Gene3D" id="3.30.360.10">
    <property type="entry name" value="Dihydrodipicolinate Reductase, domain 2"/>
    <property type="match status" value="1"/>
</dbReference>
<dbReference type="Gene3D" id="3.40.50.720">
    <property type="entry name" value="NAD(P)-binding Rossmann-like Domain"/>
    <property type="match status" value="1"/>
</dbReference>
<comment type="similarity">
    <text evidence="1 3">Belongs to the glyceraldehyde-3-phosphate dehydrogenase family.</text>
</comment>